<dbReference type="InParanoid" id="A0A0V0QL90"/>
<sequence length="229" mass="27538">MGNSCCKEKEPKKKDISRNNQIKNSDIQKQTYDSELKVVNKENDKKPMDQEKGKNHMYDEFNQQVYPVDKEKQQLLQNNNQNNNQTNINQNLELYQKQKEQQEQENDKQEEEVVKKIEKIWKWDAQIQYRKLQNNSTYSKEQPDTQQIQGQIKIDNDCNQQQNQEQMLIDQQNIDVQISNQDIFHKNYQKGSIFYNLTKPQLLESYYKQIEGHFKHLSEENQGIQFETN</sequence>
<feature type="region of interest" description="Disordered" evidence="2">
    <location>
        <begin position="1"/>
        <end position="61"/>
    </location>
</feature>
<keyword evidence="4" id="KW-1185">Reference proteome</keyword>
<evidence type="ECO:0000313" key="4">
    <source>
        <dbReference type="Proteomes" id="UP000054937"/>
    </source>
</evidence>
<comment type="caution">
    <text evidence="3">The sequence shown here is derived from an EMBL/GenBank/DDBJ whole genome shotgun (WGS) entry which is preliminary data.</text>
</comment>
<dbReference type="AlphaFoldDB" id="A0A0V0QL90"/>
<accession>A0A0V0QL90</accession>
<feature type="compositionally biased region" description="Polar residues" evidence="2">
    <location>
        <begin position="18"/>
        <end position="31"/>
    </location>
</feature>
<feature type="coiled-coil region" evidence="1">
    <location>
        <begin position="78"/>
        <end position="119"/>
    </location>
</feature>
<feature type="compositionally biased region" description="Basic and acidic residues" evidence="2">
    <location>
        <begin position="32"/>
        <end position="59"/>
    </location>
</feature>
<keyword evidence="1" id="KW-0175">Coiled coil</keyword>
<feature type="compositionally biased region" description="Basic and acidic residues" evidence="2">
    <location>
        <begin position="1"/>
        <end position="17"/>
    </location>
</feature>
<protein>
    <submittedName>
        <fullName evidence="3">Uncharacterized protein</fullName>
    </submittedName>
</protein>
<evidence type="ECO:0000313" key="3">
    <source>
        <dbReference type="EMBL" id="KRX02892.1"/>
    </source>
</evidence>
<proteinExistence type="predicted"/>
<reference evidence="3 4" key="1">
    <citation type="journal article" date="2015" name="Sci. Rep.">
        <title>Genome of the facultative scuticociliatosis pathogen Pseudocohnilembus persalinus provides insight into its virulence through horizontal gene transfer.</title>
        <authorList>
            <person name="Xiong J."/>
            <person name="Wang G."/>
            <person name="Cheng J."/>
            <person name="Tian M."/>
            <person name="Pan X."/>
            <person name="Warren A."/>
            <person name="Jiang C."/>
            <person name="Yuan D."/>
            <person name="Miao W."/>
        </authorList>
    </citation>
    <scope>NUCLEOTIDE SEQUENCE [LARGE SCALE GENOMIC DNA]</scope>
    <source>
        <strain evidence="3">36N120E</strain>
    </source>
</reference>
<evidence type="ECO:0000256" key="2">
    <source>
        <dbReference type="SAM" id="MobiDB-lite"/>
    </source>
</evidence>
<organism evidence="3 4">
    <name type="scientific">Pseudocohnilembus persalinus</name>
    <name type="common">Ciliate</name>
    <dbReference type="NCBI Taxonomy" id="266149"/>
    <lineage>
        <taxon>Eukaryota</taxon>
        <taxon>Sar</taxon>
        <taxon>Alveolata</taxon>
        <taxon>Ciliophora</taxon>
        <taxon>Intramacronucleata</taxon>
        <taxon>Oligohymenophorea</taxon>
        <taxon>Scuticociliatia</taxon>
        <taxon>Philasterida</taxon>
        <taxon>Pseudocohnilembidae</taxon>
        <taxon>Pseudocohnilembus</taxon>
    </lineage>
</organism>
<dbReference type="EMBL" id="LDAU01000151">
    <property type="protein sequence ID" value="KRX02892.1"/>
    <property type="molecule type" value="Genomic_DNA"/>
</dbReference>
<evidence type="ECO:0000256" key="1">
    <source>
        <dbReference type="SAM" id="Coils"/>
    </source>
</evidence>
<dbReference type="Proteomes" id="UP000054937">
    <property type="component" value="Unassembled WGS sequence"/>
</dbReference>
<gene>
    <name evidence="3" type="ORF">PPERSA_04095</name>
</gene>
<name>A0A0V0QL90_PSEPJ</name>